<keyword evidence="1" id="KW-1133">Transmembrane helix</keyword>
<feature type="transmembrane region" description="Helical" evidence="1">
    <location>
        <begin position="7"/>
        <end position="30"/>
    </location>
</feature>
<sequence length="78" mass="9149">MKTENKIFIIVTLISGIFYASMMAGFDYITGEEFKIWKYVFHFTFFGLLMGFMARYNHKKQFKKANSDTLPPTDKTNS</sequence>
<accession>A0A3P3WG75</accession>
<dbReference type="AlphaFoldDB" id="A0A3P3WG75"/>
<dbReference type="OrthoDB" id="1376435at2"/>
<name>A0A3P3WG75_9FLAO</name>
<evidence type="ECO:0000313" key="2">
    <source>
        <dbReference type="EMBL" id="RRJ92599.1"/>
    </source>
</evidence>
<organism evidence="2 3">
    <name type="scientific">Flavobacterium macacae</name>
    <dbReference type="NCBI Taxonomy" id="2488993"/>
    <lineage>
        <taxon>Bacteria</taxon>
        <taxon>Pseudomonadati</taxon>
        <taxon>Bacteroidota</taxon>
        <taxon>Flavobacteriia</taxon>
        <taxon>Flavobacteriales</taxon>
        <taxon>Flavobacteriaceae</taxon>
        <taxon>Flavobacterium</taxon>
    </lineage>
</organism>
<keyword evidence="1" id="KW-0472">Membrane</keyword>
<feature type="transmembrane region" description="Helical" evidence="1">
    <location>
        <begin position="36"/>
        <end position="54"/>
    </location>
</feature>
<evidence type="ECO:0000313" key="3">
    <source>
        <dbReference type="Proteomes" id="UP000271937"/>
    </source>
</evidence>
<comment type="caution">
    <text evidence="2">The sequence shown here is derived from an EMBL/GenBank/DDBJ whole genome shotgun (WGS) entry which is preliminary data.</text>
</comment>
<protein>
    <submittedName>
        <fullName evidence="2">Uncharacterized protein</fullName>
    </submittedName>
</protein>
<gene>
    <name evidence="2" type="ORF">EG849_06350</name>
</gene>
<keyword evidence="3" id="KW-1185">Reference proteome</keyword>
<evidence type="ECO:0000256" key="1">
    <source>
        <dbReference type="SAM" id="Phobius"/>
    </source>
</evidence>
<proteinExistence type="predicted"/>
<reference evidence="2 3" key="1">
    <citation type="submission" date="2018-11" db="EMBL/GenBank/DDBJ databases">
        <title>Flavobacterium sp. nov., YIM 102600 draft genome.</title>
        <authorList>
            <person name="Li G."/>
            <person name="Jiang Y."/>
        </authorList>
    </citation>
    <scope>NUCLEOTIDE SEQUENCE [LARGE SCALE GENOMIC DNA]</scope>
    <source>
        <strain evidence="2 3">YIM 102600</strain>
    </source>
</reference>
<dbReference type="EMBL" id="RQVR01000005">
    <property type="protein sequence ID" value="RRJ92599.1"/>
    <property type="molecule type" value="Genomic_DNA"/>
</dbReference>
<dbReference type="Proteomes" id="UP000271937">
    <property type="component" value="Unassembled WGS sequence"/>
</dbReference>
<keyword evidence="1" id="KW-0812">Transmembrane</keyword>
<dbReference type="RefSeq" id="WP_125012240.1">
    <property type="nucleotide sequence ID" value="NZ_RQVR01000005.1"/>
</dbReference>